<reference evidence="4 5" key="1">
    <citation type="journal article" date="2019" name="Nat. Plants">
        <title>Stout camphor tree genome fills gaps in understanding of flowering plant genome evolution.</title>
        <authorList>
            <person name="Chaw S.M."/>
            <person name="Liu Y.C."/>
            <person name="Wu Y.W."/>
            <person name="Wang H.Y."/>
            <person name="Lin C.I."/>
            <person name="Wu C.S."/>
            <person name="Ke H.M."/>
            <person name="Chang L.Y."/>
            <person name="Hsu C.Y."/>
            <person name="Yang H.T."/>
            <person name="Sudianto E."/>
            <person name="Hsu M.H."/>
            <person name="Wu K.P."/>
            <person name="Wang L.N."/>
            <person name="Leebens-Mack J.H."/>
            <person name="Tsai I.J."/>
        </authorList>
    </citation>
    <scope>NUCLEOTIDE SEQUENCE [LARGE SCALE GENOMIC DNA]</scope>
    <source>
        <strain evidence="5">cv. Chaw 1501</strain>
        <tissue evidence="4">Young leaves</tissue>
    </source>
</reference>
<gene>
    <name evidence="4" type="ORF">CKAN_01058300</name>
</gene>
<feature type="compositionally biased region" description="Polar residues" evidence="2">
    <location>
        <begin position="21"/>
        <end position="32"/>
    </location>
</feature>
<evidence type="ECO:0000313" key="5">
    <source>
        <dbReference type="Proteomes" id="UP000283530"/>
    </source>
</evidence>
<comment type="caution">
    <text evidence="4">The sequence shown here is derived from an EMBL/GenBank/DDBJ whole genome shotgun (WGS) entry which is preliminary data.</text>
</comment>
<dbReference type="InterPro" id="IPR040044">
    <property type="entry name" value="SRR1L"/>
</dbReference>
<dbReference type="Proteomes" id="UP000283530">
    <property type="component" value="Unassembled WGS sequence"/>
</dbReference>
<dbReference type="EMBL" id="QPKB01000004">
    <property type="protein sequence ID" value="RWR81879.1"/>
    <property type="molecule type" value="Genomic_DNA"/>
</dbReference>
<dbReference type="PANTHER" id="PTHR28626:SF3">
    <property type="entry name" value="SRR1-LIKE PROTEIN"/>
    <property type="match status" value="1"/>
</dbReference>
<comment type="similarity">
    <text evidence="1">Belongs to the SRR1 family.</text>
</comment>
<feature type="region of interest" description="Disordered" evidence="2">
    <location>
        <begin position="1"/>
        <end position="44"/>
    </location>
</feature>
<evidence type="ECO:0000256" key="2">
    <source>
        <dbReference type="SAM" id="MobiDB-lite"/>
    </source>
</evidence>
<name>A0A3S3Q9I2_9MAGN</name>
<dbReference type="InterPro" id="IPR012942">
    <property type="entry name" value="SRR1-like"/>
</dbReference>
<protein>
    <submittedName>
        <fullName evidence="4">Sensitivity To Red Light Reduced-like protein</fullName>
    </submittedName>
</protein>
<dbReference type="OrthoDB" id="551431at2759"/>
<keyword evidence="5" id="KW-1185">Reference proteome</keyword>
<evidence type="ECO:0000313" key="4">
    <source>
        <dbReference type="EMBL" id="RWR81879.1"/>
    </source>
</evidence>
<accession>A0A3S3Q9I2</accession>
<organism evidence="4 5">
    <name type="scientific">Cinnamomum micranthum f. kanehirae</name>
    <dbReference type="NCBI Taxonomy" id="337451"/>
    <lineage>
        <taxon>Eukaryota</taxon>
        <taxon>Viridiplantae</taxon>
        <taxon>Streptophyta</taxon>
        <taxon>Embryophyta</taxon>
        <taxon>Tracheophyta</taxon>
        <taxon>Spermatophyta</taxon>
        <taxon>Magnoliopsida</taxon>
        <taxon>Magnoliidae</taxon>
        <taxon>Laurales</taxon>
        <taxon>Lauraceae</taxon>
        <taxon>Cinnamomum</taxon>
    </lineage>
</organism>
<evidence type="ECO:0000256" key="1">
    <source>
        <dbReference type="ARBA" id="ARBA00009856"/>
    </source>
</evidence>
<dbReference type="Pfam" id="PF07985">
    <property type="entry name" value="SRR1"/>
    <property type="match status" value="1"/>
</dbReference>
<evidence type="ECO:0000259" key="3">
    <source>
        <dbReference type="Pfam" id="PF07985"/>
    </source>
</evidence>
<dbReference type="GO" id="GO:0005737">
    <property type="term" value="C:cytoplasm"/>
    <property type="evidence" value="ECO:0007669"/>
    <property type="project" value="TreeGrafter"/>
</dbReference>
<dbReference type="GO" id="GO:0005634">
    <property type="term" value="C:nucleus"/>
    <property type="evidence" value="ECO:0007669"/>
    <property type="project" value="TreeGrafter"/>
</dbReference>
<feature type="domain" description="SRR1-like" evidence="3">
    <location>
        <begin position="98"/>
        <end position="265"/>
    </location>
</feature>
<proteinExistence type="inferred from homology"/>
<sequence>MAAAPDGGEWTLVLPRRRRGTQNSKTLNSKPHTTLEPKPSLPIIHSQTDPQIEESKLMKKMQLTLTNLDSSSFYRTLVAQIQTPQLLSKFSRILSPSQSLNKMQMVIYGIGSIDSYEPPRLQLSLAILLSRRFDSMIEGQIEVFDPIISEVESRVMEALGCTVLKVDEQGRREAERPMLFFMPHCEAELYNNLLEANWRPERLNQMVVFGNSFERYHNFVSEFKCSVVGKYSGYVLEARRFAEEVGIDTVCEDFFRAFHDTSWHFFYLDADVGMDEMNFYVLEARNHPNALRSHVLEIGTDTDVLEIGTDTDHHQEPHFAIWVPSHLLCVEEEAHEETKEEAPKDEAEIQVVYWTVGRIFLSCPGS</sequence>
<dbReference type="PANTHER" id="PTHR28626">
    <property type="entry name" value="SRR1-LIKE PROTEIN"/>
    <property type="match status" value="1"/>
</dbReference>
<dbReference type="AlphaFoldDB" id="A0A3S3Q9I2"/>